<dbReference type="PROSITE" id="PS00518">
    <property type="entry name" value="ZF_RING_1"/>
    <property type="match status" value="2"/>
</dbReference>
<evidence type="ECO:0000256" key="3">
    <source>
        <dbReference type="ARBA" id="ARBA00003976"/>
    </source>
</evidence>
<dbReference type="InterPro" id="IPR017907">
    <property type="entry name" value="Znf_RING_CS"/>
</dbReference>
<comment type="function">
    <text evidence="3">Might act as an E3 ubiquitin-protein ligase, or as part of E3 complex, which accepts ubiquitin from specific E2 ubiquitin-conjugating enzymes and then transfers it to substrates.</text>
</comment>
<evidence type="ECO:0000256" key="13">
    <source>
        <dbReference type="PROSITE-ProRule" id="PRU00175"/>
    </source>
</evidence>
<feature type="domain" description="RING-type" evidence="16">
    <location>
        <begin position="1136"/>
        <end position="1342"/>
    </location>
</feature>
<keyword evidence="8" id="KW-0479">Metal-binding</keyword>
<comment type="caution">
    <text evidence="17">The sequence shown here is derived from an EMBL/GenBank/DDBJ whole genome shotgun (WGS) entry which is preliminary data.</text>
</comment>
<feature type="region of interest" description="Disordered" evidence="14">
    <location>
        <begin position="1"/>
        <end position="51"/>
    </location>
</feature>
<feature type="domain" description="RING-type" evidence="15">
    <location>
        <begin position="137"/>
        <end position="181"/>
    </location>
</feature>
<comment type="similarity">
    <text evidence="5">Belongs to the RBR family. Ariadne subfamily.</text>
</comment>
<feature type="domain" description="RING-type" evidence="16">
    <location>
        <begin position="133"/>
        <end position="338"/>
    </location>
</feature>
<keyword evidence="9" id="KW-0677">Repeat</keyword>
<dbReference type="GO" id="GO:0016567">
    <property type="term" value="P:protein ubiquitination"/>
    <property type="evidence" value="ECO:0007669"/>
    <property type="project" value="InterPro"/>
</dbReference>
<keyword evidence="18" id="KW-1185">Reference proteome</keyword>
<evidence type="ECO:0000259" key="16">
    <source>
        <dbReference type="PROSITE" id="PS51873"/>
    </source>
</evidence>
<evidence type="ECO:0000256" key="4">
    <source>
        <dbReference type="ARBA" id="ARBA00004906"/>
    </source>
</evidence>
<evidence type="ECO:0000256" key="6">
    <source>
        <dbReference type="ARBA" id="ARBA00012251"/>
    </source>
</evidence>
<dbReference type="PROSITE" id="PS50089">
    <property type="entry name" value="ZF_RING_2"/>
    <property type="match status" value="3"/>
</dbReference>
<dbReference type="PANTHER" id="PTHR11685">
    <property type="entry name" value="RBR FAMILY RING FINGER AND IBR DOMAIN-CONTAINING"/>
    <property type="match status" value="1"/>
</dbReference>
<feature type="compositionally biased region" description="Polar residues" evidence="14">
    <location>
        <begin position="998"/>
        <end position="1015"/>
    </location>
</feature>
<evidence type="ECO:0000256" key="14">
    <source>
        <dbReference type="SAM" id="MobiDB-lite"/>
    </source>
</evidence>
<dbReference type="CDD" id="cd20346">
    <property type="entry name" value="BRcat_RBR_ANKIB1"/>
    <property type="match status" value="3"/>
</dbReference>
<evidence type="ECO:0000256" key="8">
    <source>
        <dbReference type="ARBA" id="ARBA00022723"/>
    </source>
</evidence>
<dbReference type="InterPro" id="IPR031127">
    <property type="entry name" value="E3_UB_ligase_RBR"/>
</dbReference>
<evidence type="ECO:0000256" key="9">
    <source>
        <dbReference type="ARBA" id="ARBA00022737"/>
    </source>
</evidence>
<dbReference type="SUPFAM" id="SSF57850">
    <property type="entry name" value="RING/U-box"/>
    <property type="match status" value="9"/>
</dbReference>
<evidence type="ECO:0000256" key="11">
    <source>
        <dbReference type="ARBA" id="ARBA00022786"/>
    </source>
</evidence>
<dbReference type="FunFam" id="3.30.40.10:FF:000019">
    <property type="entry name" value="RBR-type E3 ubiquitin transferase"/>
    <property type="match status" value="3"/>
</dbReference>
<feature type="domain" description="RING-type" evidence="16">
    <location>
        <begin position="663"/>
        <end position="869"/>
    </location>
</feature>
<dbReference type="InterPro" id="IPR013083">
    <property type="entry name" value="Znf_RING/FYVE/PHD"/>
</dbReference>
<dbReference type="Pfam" id="PF19422">
    <property type="entry name" value="Ariadne"/>
    <property type="match status" value="2"/>
</dbReference>
<comment type="catalytic activity">
    <reaction evidence="1">
        <text>[E2 ubiquitin-conjugating enzyme]-S-ubiquitinyl-L-cysteine + [acceptor protein]-L-lysine = [E2 ubiquitin-conjugating enzyme]-L-cysteine + [acceptor protein]-N(6)-ubiquitinyl-L-lysine.</text>
        <dbReference type="EC" id="2.3.2.31"/>
    </reaction>
</comment>
<dbReference type="SMART" id="SM00647">
    <property type="entry name" value="IBR"/>
    <property type="match status" value="6"/>
</dbReference>
<evidence type="ECO:0000313" key="18">
    <source>
        <dbReference type="Proteomes" id="UP000237347"/>
    </source>
</evidence>
<dbReference type="Pfam" id="PF01485">
    <property type="entry name" value="IBR"/>
    <property type="match status" value="3"/>
</dbReference>
<feature type="compositionally biased region" description="Acidic residues" evidence="14">
    <location>
        <begin position="34"/>
        <end position="44"/>
    </location>
</feature>
<comment type="cofactor">
    <cofactor evidence="2">
        <name>Zn(2+)</name>
        <dbReference type="ChEBI" id="CHEBI:29105"/>
    </cofactor>
</comment>
<dbReference type="InterPro" id="IPR044066">
    <property type="entry name" value="TRIAD_supradom"/>
</dbReference>
<keyword evidence="7" id="KW-0808">Transferase</keyword>
<evidence type="ECO:0000256" key="7">
    <source>
        <dbReference type="ARBA" id="ARBA00022679"/>
    </source>
</evidence>
<keyword evidence="12" id="KW-0862">Zinc</keyword>
<feature type="region of interest" description="Disordered" evidence="14">
    <location>
        <begin position="568"/>
        <end position="588"/>
    </location>
</feature>
<dbReference type="FunFam" id="1.20.120.1750:FF:000027">
    <property type="entry name" value="RBR-type E3 ubiquitin transferase"/>
    <property type="match status" value="3"/>
</dbReference>
<dbReference type="Pfam" id="PF22191">
    <property type="entry name" value="IBR_1"/>
    <property type="match status" value="2"/>
</dbReference>
<dbReference type="SMART" id="SM00184">
    <property type="entry name" value="RING"/>
    <property type="match status" value="6"/>
</dbReference>
<dbReference type="Gene3D" id="1.20.120.1750">
    <property type="match status" value="3"/>
</dbReference>
<evidence type="ECO:0000313" key="17">
    <source>
        <dbReference type="EMBL" id="KAK7854960.1"/>
    </source>
</evidence>
<sequence length="1511" mass="174335">MDSGDEINIYSDNEVNDYYGEDENNSDCNYDSLITEEDSMDSDDSYTKKTRLEGPKDQNYAVLKQSDIRERQENTIAEVATILSVSEAAATVLLRHYNWSVSKVHEAWFADEDRVRKNLGLFDKPIIEIPCDSEIMCGICFDLFPRDEIVSAACGHPYCIECFRCYISTSINDGPGCLILRCPDMTCCAAIDGDMVNKLVLDEEKNKYSTYLYRSYVEENKKIKWCPGPGCEYAIEFDDNQGWDVTCTCGFMFCWNCVEDAHRPVDCETVANWIAKDHDESETMNWILAKTKPCPKCARPIEKKGGCMHMTCNPPCNYEFCWICLGDLDNHWNCNGYKEDKKKEVEEANRDIEKYNHYYERWAANNLSRQKALSTLRTVITEQIEELSEMHDKTQFQLRFILEAWQQIVECRRVLKWTYAYGYYLPEDEKAKKRLFEFLQGEAEAGLERLHGYAEKEVRQFLKDPEGSVNFEEFELKLKSLTGITKNYFEKLVGALENGLSEVQTSIEYKNCDLCTFANSWENVTCEMAMDSGDEININSDNEVNDYYGEDANNSDCNYDSLIKEEDYVDSDSDSPAAKRPRLEGPTDQNYTVLKQSDIRERQENTIAEVATVLSVSKAVATVLLLHYNWSAGKVHEAWFSDEDRVRKNLGLLPIIEFPFDSTEVTCGICFDSFPTRDEIVSAACGHPYCVECFRDYVRTSINDGPGCLMLRCPDMSCSAVVDRDMVNSLVFEEEKQKYSTYLYRSYVEENKKIKWCPGPGCVYAIEFDDNQGWDVTCACDFSFCWNCVEDAHRPVVCETVANWIAKNHDESETKTWILAQTKPCPKCAKPIEKNAGCMHMTCNPPCNHQFCWICLGDWHNHRKCNGYKEDKEKEVKKAKRHVKKFNHYYERWAANNLSRQKAVSDLRTVLTEQIEKLGEMHGKTQFQLGFILEAWQQIVECRRVLKWTYAYGYYLPRGEKAKKLLFEFLQGEAEAGLERLHGYAEKEVRQFLKDPEGSSSTMDSGDEININSDNEVNDYYGEDANNSDCNYDSLIKEEDYVDSDSDSPAAKRPRLEGPTDQNYTVLKQSDIRERQENTIAEVATVLSVSKAVATVLLLHYNWSAGKVHEAWFSDEDRVRKNLGLLPIIEFPFDSTEVTCGICFDSFPTRDEIVSAACGHPYCVECFRDYVRTSINDGPGCLMLRCPDMSCSAVVDRDMVNSLVFEEEKQKYSTYLYRSYVEENKKIKWCPGPGCVYAIEFDDNQGWDVTCACDFSFCWNCVEDAHRPVVCETVANWIAKNHDESETKTWILAQTKPCPKCAKPIEKNAGCMHMTCNPPCNHQFCWICLGDWHNHRKCNGYKEDKEKEVKKAKRHVKKYNHYYERWAANNLSRQKAVSDLRTVLTEQIEKLGEMHGKTQFQLGFILEAWQQIVECRRVLKWTYAYGYYLPRGEKAKKLLFEFLQGEAEAGLERLHGYAEKEVRQFLKDPEGSVNFEEFELKLKSLTGITKNYFEKLVRALENGLSEVQTFK</sequence>
<evidence type="ECO:0000259" key="15">
    <source>
        <dbReference type="PROSITE" id="PS50089"/>
    </source>
</evidence>
<evidence type="ECO:0000256" key="2">
    <source>
        <dbReference type="ARBA" id="ARBA00001947"/>
    </source>
</evidence>
<dbReference type="Pfam" id="PF21235">
    <property type="entry name" value="UBA_ARI1"/>
    <property type="match status" value="3"/>
</dbReference>
<dbReference type="GO" id="GO:0008270">
    <property type="term" value="F:zinc ion binding"/>
    <property type="evidence" value="ECO:0007669"/>
    <property type="project" value="UniProtKB-KW"/>
</dbReference>
<dbReference type="InterPro" id="IPR001841">
    <property type="entry name" value="Znf_RING"/>
</dbReference>
<evidence type="ECO:0000256" key="5">
    <source>
        <dbReference type="ARBA" id="ARBA00005884"/>
    </source>
</evidence>
<protein>
    <recommendedName>
        <fullName evidence="6">RBR-type E3 ubiquitin transferase</fullName>
        <ecNumber evidence="6">2.3.2.31</ecNumber>
    </recommendedName>
</protein>
<feature type="domain" description="RING-type" evidence="15">
    <location>
        <begin position="667"/>
        <end position="712"/>
    </location>
</feature>
<dbReference type="EMBL" id="PKMF04000050">
    <property type="protein sequence ID" value="KAK7854960.1"/>
    <property type="molecule type" value="Genomic_DNA"/>
</dbReference>
<reference evidence="17 18" key="1">
    <citation type="journal article" date="2018" name="Sci. Data">
        <title>The draft genome sequence of cork oak.</title>
        <authorList>
            <person name="Ramos A.M."/>
            <person name="Usie A."/>
            <person name="Barbosa P."/>
            <person name="Barros P.M."/>
            <person name="Capote T."/>
            <person name="Chaves I."/>
            <person name="Simoes F."/>
            <person name="Abreu I."/>
            <person name="Carrasquinho I."/>
            <person name="Faro C."/>
            <person name="Guimaraes J.B."/>
            <person name="Mendonca D."/>
            <person name="Nobrega F."/>
            <person name="Rodrigues L."/>
            <person name="Saibo N.J.M."/>
            <person name="Varela M.C."/>
            <person name="Egas C."/>
            <person name="Matos J."/>
            <person name="Miguel C.M."/>
            <person name="Oliveira M.M."/>
            <person name="Ricardo C.P."/>
            <person name="Goncalves S."/>
        </authorList>
    </citation>
    <scope>NUCLEOTIDE SEQUENCE [LARGE SCALE GENOMIC DNA]</scope>
    <source>
        <strain evidence="18">cv. HL8</strain>
    </source>
</reference>
<evidence type="ECO:0000256" key="10">
    <source>
        <dbReference type="ARBA" id="ARBA00022771"/>
    </source>
</evidence>
<dbReference type="Proteomes" id="UP000237347">
    <property type="component" value="Unassembled WGS sequence"/>
</dbReference>
<keyword evidence="10 13" id="KW-0863">Zinc-finger</keyword>
<gene>
    <name evidence="17" type="primary">ARI7_2</name>
    <name evidence="17" type="ORF">CFP56_030251</name>
</gene>
<dbReference type="EC" id="2.3.2.31" evidence="6"/>
<dbReference type="InterPro" id="IPR045840">
    <property type="entry name" value="Ariadne"/>
</dbReference>
<comment type="pathway">
    <text evidence="4">Protein modification; protein ubiquitination.</text>
</comment>
<evidence type="ECO:0000256" key="12">
    <source>
        <dbReference type="ARBA" id="ARBA00022833"/>
    </source>
</evidence>
<feature type="domain" description="RING-type" evidence="15">
    <location>
        <begin position="1140"/>
        <end position="1185"/>
    </location>
</feature>
<dbReference type="Pfam" id="PF22605">
    <property type="entry name" value="IBR_2"/>
    <property type="match status" value="1"/>
</dbReference>
<dbReference type="InterPro" id="IPR048962">
    <property type="entry name" value="ARIH1-like_UBL"/>
</dbReference>
<accession>A0AAW0LU51</accession>
<dbReference type="Gene3D" id="3.30.40.10">
    <property type="entry name" value="Zinc/RING finger domain, C3HC4 (zinc finger)"/>
    <property type="match status" value="3"/>
</dbReference>
<dbReference type="GO" id="GO:0061630">
    <property type="term" value="F:ubiquitin protein ligase activity"/>
    <property type="evidence" value="ECO:0007669"/>
    <property type="project" value="UniProtKB-EC"/>
</dbReference>
<dbReference type="InterPro" id="IPR002867">
    <property type="entry name" value="IBR_dom"/>
</dbReference>
<name>A0AAW0LU51_QUESU</name>
<evidence type="ECO:0000256" key="1">
    <source>
        <dbReference type="ARBA" id="ARBA00001798"/>
    </source>
</evidence>
<feature type="region of interest" description="Disordered" evidence="14">
    <location>
        <begin position="1041"/>
        <end position="1062"/>
    </location>
</feature>
<keyword evidence="11" id="KW-0833">Ubl conjugation pathway</keyword>
<dbReference type="InterPro" id="IPR054694">
    <property type="entry name" value="Parkin-like_IBR"/>
</dbReference>
<organism evidence="17 18">
    <name type="scientific">Quercus suber</name>
    <name type="common">Cork oak</name>
    <dbReference type="NCBI Taxonomy" id="58331"/>
    <lineage>
        <taxon>Eukaryota</taxon>
        <taxon>Viridiplantae</taxon>
        <taxon>Streptophyta</taxon>
        <taxon>Embryophyta</taxon>
        <taxon>Tracheophyta</taxon>
        <taxon>Spermatophyta</taxon>
        <taxon>Magnoliopsida</taxon>
        <taxon>eudicotyledons</taxon>
        <taxon>Gunneridae</taxon>
        <taxon>Pentapetalae</taxon>
        <taxon>rosids</taxon>
        <taxon>fabids</taxon>
        <taxon>Fagales</taxon>
        <taxon>Fagaceae</taxon>
        <taxon>Quercus</taxon>
    </lineage>
</organism>
<proteinExistence type="inferred from homology"/>
<feature type="region of interest" description="Disordered" evidence="14">
    <location>
        <begin position="992"/>
        <end position="1023"/>
    </location>
</feature>
<dbReference type="PROSITE" id="PS51873">
    <property type="entry name" value="TRIAD"/>
    <property type="match status" value="3"/>
</dbReference>